<sequence length="82" mass="9174">MDSTKSPTQKLNPWTPQKAQPKSSTHGLHKKPNPKVQPMDSTKSPTQGLHKKAQRRAYTKSLTQGLHKKPNSRPPQKAQPKS</sequence>
<gene>
    <name evidence="2" type="ORF">Bpfe_022942</name>
</gene>
<dbReference type="Proteomes" id="UP001233172">
    <property type="component" value="Unassembled WGS sequence"/>
</dbReference>
<organism evidence="2 3">
    <name type="scientific">Biomphalaria pfeifferi</name>
    <name type="common">Bloodfluke planorb</name>
    <name type="synonym">Freshwater snail</name>
    <dbReference type="NCBI Taxonomy" id="112525"/>
    <lineage>
        <taxon>Eukaryota</taxon>
        <taxon>Metazoa</taxon>
        <taxon>Spiralia</taxon>
        <taxon>Lophotrochozoa</taxon>
        <taxon>Mollusca</taxon>
        <taxon>Gastropoda</taxon>
        <taxon>Heterobranchia</taxon>
        <taxon>Euthyneura</taxon>
        <taxon>Panpulmonata</taxon>
        <taxon>Hygrophila</taxon>
        <taxon>Lymnaeoidea</taxon>
        <taxon>Planorbidae</taxon>
        <taxon>Biomphalaria</taxon>
    </lineage>
</organism>
<proteinExistence type="predicted"/>
<feature type="region of interest" description="Disordered" evidence="1">
    <location>
        <begin position="1"/>
        <end position="82"/>
    </location>
</feature>
<keyword evidence="3" id="KW-1185">Reference proteome</keyword>
<comment type="caution">
    <text evidence="2">The sequence shown here is derived from an EMBL/GenBank/DDBJ whole genome shotgun (WGS) entry which is preliminary data.</text>
</comment>
<protein>
    <submittedName>
        <fullName evidence="2">Uncharacterized protein</fullName>
    </submittedName>
</protein>
<feature type="compositionally biased region" description="Polar residues" evidence="1">
    <location>
        <begin position="1"/>
        <end position="26"/>
    </location>
</feature>
<dbReference type="AlphaFoldDB" id="A0AAD8B407"/>
<reference evidence="2" key="2">
    <citation type="submission" date="2023-04" db="EMBL/GenBank/DDBJ databases">
        <authorList>
            <person name="Bu L."/>
            <person name="Lu L."/>
            <person name="Laidemitt M.R."/>
            <person name="Zhang S.M."/>
            <person name="Mutuku M."/>
            <person name="Mkoji G."/>
            <person name="Steinauer M."/>
            <person name="Loker E.S."/>
        </authorList>
    </citation>
    <scope>NUCLEOTIDE SEQUENCE</scope>
    <source>
        <strain evidence="2">KasaAsao</strain>
        <tissue evidence="2">Whole Snail</tissue>
    </source>
</reference>
<evidence type="ECO:0000256" key="1">
    <source>
        <dbReference type="SAM" id="MobiDB-lite"/>
    </source>
</evidence>
<reference evidence="2" key="1">
    <citation type="journal article" date="2023" name="PLoS Negl. Trop. Dis.">
        <title>A genome sequence for Biomphalaria pfeifferi, the major vector snail for the human-infecting parasite Schistosoma mansoni.</title>
        <authorList>
            <person name="Bu L."/>
            <person name="Lu L."/>
            <person name="Laidemitt M.R."/>
            <person name="Zhang S.M."/>
            <person name="Mutuku M."/>
            <person name="Mkoji G."/>
            <person name="Steinauer M."/>
            <person name="Loker E.S."/>
        </authorList>
    </citation>
    <scope>NUCLEOTIDE SEQUENCE</scope>
    <source>
        <strain evidence="2">KasaAsao</strain>
    </source>
</reference>
<name>A0AAD8B407_BIOPF</name>
<evidence type="ECO:0000313" key="2">
    <source>
        <dbReference type="EMBL" id="KAK0047637.1"/>
    </source>
</evidence>
<dbReference type="EMBL" id="JASAOG010000148">
    <property type="protein sequence ID" value="KAK0047637.1"/>
    <property type="molecule type" value="Genomic_DNA"/>
</dbReference>
<feature type="compositionally biased region" description="Basic residues" evidence="1">
    <location>
        <begin position="49"/>
        <end position="58"/>
    </location>
</feature>
<evidence type="ECO:0000313" key="3">
    <source>
        <dbReference type="Proteomes" id="UP001233172"/>
    </source>
</evidence>
<accession>A0AAD8B407</accession>